<feature type="transmembrane region" description="Helical" evidence="8">
    <location>
        <begin position="378"/>
        <end position="396"/>
    </location>
</feature>
<dbReference type="AlphaFoldDB" id="A0A5P8K9B5"/>
<dbReference type="Proteomes" id="UP000327294">
    <property type="component" value="Chromosome"/>
</dbReference>
<dbReference type="Gene3D" id="1.20.1530.20">
    <property type="match status" value="1"/>
</dbReference>
<dbReference type="PANTHER" id="PTHR32468">
    <property type="entry name" value="CATION/H + ANTIPORTER"/>
    <property type="match status" value="1"/>
</dbReference>
<feature type="transmembrane region" description="Helical" evidence="8">
    <location>
        <begin position="6"/>
        <end position="27"/>
    </location>
</feature>
<keyword evidence="6 8" id="KW-0472">Membrane</keyword>
<dbReference type="InterPro" id="IPR050794">
    <property type="entry name" value="CPA2_transporter"/>
</dbReference>
<dbReference type="GO" id="GO:0016020">
    <property type="term" value="C:membrane"/>
    <property type="evidence" value="ECO:0007669"/>
    <property type="project" value="UniProtKB-SubCell"/>
</dbReference>
<evidence type="ECO:0000256" key="5">
    <source>
        <dbReference type="ARBA" id="ARBA00023065"/>
    </source>
</evidence>
<feature type="region of interest" description="Disordered" evidence="7">
    <location>
        <begin position="403"/>
        <end position="427"/>
    </location>
</feature>
<dbReference type="KEGG" id="sphv:F9278_28175"/>
<feature type="transmembrane region" description="Helical" evidence="8">
    <location>
        <begin position="136"/>
        <end position="157"/>
    </location>
</feature>
<feature type="transmembrane region" description="Helical" evidence="8">
    <location>
        <begin position="73"/>
        <end position="89"/>
    </location>
</feature>
<keyword evidence="3 8" id="KW-0812">Transmembrane</keyword>
<organism evidence="10 11">
    <name type="scientific">Streptomyces phaeolivaceus</name>
    <dbReference type="NCBI Taxonomy" id="2653200"/>
    <lineage>
        <taxon>Bacteria</taxon>
        <taxon>Bacillati</taxon>
        <taxon>Actinomycetota</taxon>
        <taxon>Actinomycetes</taxon>
        <taxon>Kitasatosporales</taxon>
        <taxon>Streptomycetaceae</taxon>
        <taxon>Streptomyces</taxon>
    </lineage>
</organism>
<dbReference type="Pfam" id="PF00999">
    <property type="entry name" value="Na_H_Exchanger"/>
    <property type="match status" value="1"/>
</dbReference>
<reference evidence="10 11" key="1">
    <citation type="submission" date="2019-10" db="EMBL/GenBank/DDBJ databases">
        <title>Streptomyces sp. strain GY16 isolated from leaves of Broussonetia papyrifera.</title>
        <authorList>
            <person name="Mo P."/>
        </authorList>
    </citation>
    <scope>NUCLEOTIDE SEQUENCE [LARGE SCALE GENOMIC DNA]</scope>
    <source>
        <strain evidence="10 11">GY16</strain>
    </source>
</reference>
<feature type="transmembrane region" description="Helical" evidence="8">
    <location>
        <begin position="287"/>
        <end position="308"/>
    </location>
</feature>
<gene>
    <name evidence="10" type="ORF">F9278_28175</name>
</gene>
<evidence type="ECO:0000256" key="6">
    <source>
        <dbReference type="ARBA" id="ARBA00023136"/>
    </source>
</evidence>
<protein>
    <submittedName>
        <fullName evidence="10">Cation/H(+) antiporter</fullName>
    </submittedName>
</protein>
<feature type="transmembrane region" description="Helical" evidence="8">
    <location>
        <begin position="203"/>
        <end position="222"/>
    </location>
</feature>
<dbReference type="RefSeq" id="WP_152170810.1">
    <property type="nucleotide sequence ID" value="NZ_CP045096.1"/>
</dbReference>
<dbReference type="PANTHER" id="PTHR32468:SF0">
    <property type="entry name" value="K(+)_H(+) ANTIPORTER 1"/>
    <property type="match status" value="1"/>
</dbReference>
<evidence type="ECO:0000256" key="2">
    <source>
        <dbReference type="ARBA" id="ARBA00022448"/>
    </source>
</evidence>
<accession>A0A5P8K9B5</accession>
<feature type="transmembrane region" description="Helical" evidence="8">
    <location>
        <begin position="169"/>
        <end position="191"/>
    </location>
</feature>
<keyword evidence="11" id="KW-1185">Reference proteome</keyword>
<proteinExistence type="predicted"/>
<name>A0A5P8K9B5_9ACTN</name>
<evidence type="ECO:0000259" key="9">
    <source>
        <dbReference type="Pfam" id="PF00999"/>
    </source>
</evidence>
<dbReference type="InterPro" id="IPR038770">
    <property type="entry name" value="Na+/solute_symporter_sf"/>
</dbReference>
<dbReference type="InterPro" id="IPR006153">
    <property type="entry name" value="Cation/H_exchanger_TM"/>
</dbReference>
<evidence type="ECO:0000256" key="1">
    <source>
        <dbReference type="ARBA" id="ARBA00004141"/>
    </source>
</evidence>
<keyword evidence="4 8" id="KW-1133">Transmembrane helix</keyword>
<feature type="transmembrane region" description="Helical" evidence="8">
    <location>
        <begin position="39"/>
        <end position="61"/>
    </location>
</feature>
<evidence type="ECO:0000313" key="11">
    <source>
        <dbReference type="Proteomes" id="UP000327294"/>
    </source>
</evidence>
<sequence length="427" mass="43853">MTPDSLPRFLVAVAVILLVSHLFGAVLRRLGQPSVLGEILGGLVLGPSLLGLCWPTATHWLFPSEVLNSLDKVAQLGLILFMFLIGCEVRTGHGKRQGPLGAVLVGGMGLPFVCGVGFALAAGSTLAGAGVQATEYALFMGLAFAVTAVPVLARILVDLGLDRTRAGGLSMTCAAVGDGLAWLVLTLILASTQAGGPGQITRTVVLVVALVALTFFGVRQLLAVLTARMRSEELLTAVLVVGAIGYAVLTDLLHLHPVVGAFLFGTVVPRGSPVIERIGRRLQSFTLLILLPLFFAGVGLKTSVGMFGTAPTTWLVFVAALFITQATKVVGAGGAAKLAGLPGREALQIGVLMNCRGVTELVIATIGFQAGLINELCFTMLVLIAVITTAVTGVVLPRLAPGDGPRDSGHAPPGGAVVARSDGSHSS</sequence>
<dbReference type="EMBL" id="CP045096">
    <property type="protein sequence ID" value="QFQ99388.1"/>
    <property type="molecule type" value="Genomic_DNA"/>
</dbReference>
<comment type="subcellular location">
    <subcellularLocation>
        <location evidence="1">Membrane</location>
        <topology evidence="1">Multi-pass membrane protein</topology>
    </subcellularLocation>
</comment>
<keyword evidence="2" id="KW-0813">Transport</keyword>
<evidence type="ECO:0000256" key="8">
    <source>
        <dbReference type="SAM" id="Phobius"/>
    </source>
</evidence>
<feature type="transmembrane region" description="Helical" evidence="8">
    <location>
        <begin position="314"/>
        <end position="339"/>
    </location>
</feature>
<feature type="domain" description="Cation/H+ exchanger transmembrane" evidence="9">
    <location>
        <begin position="18"/>
        <end position="399"/>
    </location>
</feature>
<evidence type="ECO:0000256" key="3">
    <source>
        <dbReference type="ARBA" id="ARBA00022692"/>
    </source>
</evidence>
<feature type="transmembrane region" description="Helical" evidence="8">
    <location>
        <begin position="234"/>
        <end position="249"/>
    </location>
</feature>
<feature type="transmembrane region" description="Helical" evidence="8">
    <location>
        <begin position="351"/>
        <end position="372"/>
    </location>
</feature>
<keyword evidence="5" id="KW-0406">Ion transport</keyword>
<evidence type="ECO:0000313" key="10">
    <source>
        <dbReference type="EMBL" id="QFQ99388.1"/>
    </source>
</evidence>
<evidence type="ECO:0000256" key="4">
    <source>
        <dbReference type="ARBA" id="ARBA00022989"/>
    </source>
</evidence>
<evidence type="ECO:0000256" key="7">
    <source>
        <dbReference type="SAM" id="MobiDB-lite"/>
    </source>
</evidence>
<dbReference type="GO" id="GO:1902600">
    <property type="term" value="P:proton transmembrane transport"/>
    <property type="evidence" value="ECO:0007669"/>
    <property type="project" value="InterPro"/>
</dbReference>
<feature type="transmembrane region" description="Helical" evidence="8">
    <location>
        <begin position="101"/>
        <end position="124"/>
    </location>
</feature>
<dbReference type="GO" id="GO:0015297">
    <property type="term" value="F:antiporter activity"/>
    <property type="evidence" value="ECO:0007669"/>
    <property type="project" value="InterPro"/>
</dbReference>